<keyword evidence="2" id="KW-0732">Signal</keyword>
<dbReference type="EMBL" id="JAJEPU010000046">
    <property type="protein sequence ID" value="MCC2165686.1"/>
    <property type="molecule type" value="Genomic_DNA"/>
</dbReference>
<dbReference type="AlphaFoldDB" id="A0AAE3ARV4"/>
<gene>
    <name evidence="3" type="ORF">LKD32_12520</name>
</gene>
<accession>A0AAE3ARV4</accession>
<feature type="region of interest" description="Disordered" evidence="1">
    <location>
        <begin position="63"/>
        <end position="155"/>
    </location>
</feature>
<evidence type="ECO:0000256" key="2">
    <source>
        <dbReference type="SAM" id="SignalP"/>
    </source>
</evidence>
<protein>
    <submittedName>
        <fullName evidence="3">Uncharacterized protein</fullName>
    </submittedName>
</protein>
<dbReference type="Proteomes" id="UP001198962">
    <property type="component" value="Unassembled WGS sequence"/>
</dbReference>
<keyword evidence="4" id="KW-1185">Reference proteome</keyword>
<feature type="compositionally biased region" description="Basic and acidic residues" evidence="1">
    <location>
        <begin position="108"/>
        <end position="124"/>
    </location>
</feature>
<evidence type="ECO:0000256" key="1">
    <source>
        <dbReference type="SAM" id="MobiDB-lite"/>
    </source>
</evidence>
<proteinExistence type="predicted"/>
<sequence length="174" mass="18042">MRKHVKGLLLCASVCSLAVGAGMISYASTTTSSSTESSSETHTPPEDDGSVMAKIVSIDGNTLTISTADKPDHNGGQKPADGQTPPEKPADGETPPEKPDDGQTPPEKPADGDNSNRPEMKFSDETTAVTLTDSTEITKGRDHASASASSLSDDDVVRIVLDGTSVIKLDIMGD</sequence>
<evidence type="ECO:0000313" key="3">
    <source>
        <dbReference type="EMBL" id="MCC2165686.1"/>
    </source>
</evidence>
<feature type="compositionally biased region" description="Polar residues" evidence="1">
    <location>
        <begin position="125"/>
        <end position="135"/>
    </location>
</feature>
<feature type="region of interest" description="Disordered" evidence="1">
    <location>
        <begin position="29"/>
        <end position="50"/>
    </location>
</feature>
<name>A0AAE3ARV4_9FIRM</name>
<feature type="signal peptide" evidence="2">
    <location>
        <begin position="1"/>
        <end position="27"/>
    </location>
</feature>
<feature type="compositionally biased region" description="Low complexity" evidence="1">
    <location>
        <begin position="29"/>
        <end position="41"/>
    </location>
</feature>
<dbReference type="RefSeq" id="WP_308451934.1">
    <property type="nucleotide sequence ID" value="NZ_JAJEPU010000046.1"/>
</dbReference>
<feature type="chain" id="PRO_5042146428" evidence="2">
    <location>
        <begin position="28"/>
        <end position="174"/>
    </location>
</feature>
<reference evidence="3" key="1">
    <citation type="submission" date="2021-10" db="EMBL/GenBank/DDBJ databases">
        <title>Anaerobic single-cell dispensing facilitates the cultivation of human gut bacteria.</title>
        <authorList>
            <person name="Afrizal A."/>
        </authorList>
    </citation>
    <scope>NUCLEOTIDE SEQUENCE</scope>
    <source>
        <strain evidence="3">CLA-AA-H274</strain>
    </source>
</reference>
<organism evidence="3 4">
    <name type="scientific">Brotaphodocola catenula</name>
    <dbReference type="NCBI Taxonomy" id="2885361"/>
    <lineage>
        <taxon>Bacteria</taxon>
        <taxon>Bacillati</taxon>
        <taxon>Bacillota</taxon>
        <taxon>Clostridia</taxon>
        <taxon>Lachnospirales</taxon>
        <taxon>Lachnospiraceae</taxon>
        <taxon>Brotaphodocola</taxon>
    </lineage>
</organism>
<comment type="caution">
    <text evidence="3">The sequence shown here is derived from an EMBL/GenBank/DDBJ whole genome shotgun (WGS) entry which is preliminary data.</text>
</comment>
<evidence type="ECO:0000313" key="4">
    <source>
        <dbReference type="Proteomes" id="UP001198962"/>
    </source>
</evidence>
<feature type="compositionally biased region" description="Basic and acidic residues" evidence="1">
    <location>
        <begin position="88"/>
        <end position="101"/>
    </location>
</feature>